<evidence type="ECO:0000313" key="14">
    <source>
        <dbReference type="EMBL" id="AFP07425.1"/>
    </source>
</evidence>
<dbReference type="PANTHER" id="PTHR11506:SF2">
    <property type="entry name" value="MACROSIALIN"/>
    <property type="match status" value="1"/>
</dbReference>
<evidence type="ECO:0000256" key="2">
    <source>
        <dbReference type="ARBA" id="ARBA00022692"/>
    </source>
</evidence>
<keyword evidence="4" id="KW-0967">Endosome</keyword>
<feature type="compositionally biased region" description="Low complexity" evidence="9">
    <location>
        <begin position="46"/>
        <end position="96"/>
    </location>
</feature>
<feature type="region of interest" description="Disordered" evidence="9">
    <location>
        <begin position="36"/>
        <end position="109"/>
    </location>
</feature>
<feature type="disulfide bond" evidence="8">
    <location>
        <begin position="223"/>
        <end position="260"/>
    </location>
</feature>
<evidence type="ECO:0000256" key="5">
    <source>
        <dbReference type="ARBA" id="ARBA00022989"/>
    </source>
</evidence>
<dbReference type="PRINTS" id="PR00336">
    <property type="entry name" value="LYSASSOCTDMP"/>
</dbReference>
<feature type="domain" description="Lysosome-associated membrane glycoprotein 2-like transmembrane" evidence="13">
    <location>
        <begin position="270"/>
        <end position="299"/>
    </location>
</feature>
<evidence type="ECO:0000256" key="9">
    <source>
        <dbReference type="SAM" id="MobiDB-lite"/>
    </source>
</evidence>
<feature type="chain" id="PRO_5004778385" evidence="11">
    <location>
        <begin position="20"/>
        <end position="301"/>
    </location>
</feature>
<dbReference type="EMBL" id="JW874908">
    <property type="protein sequence ID" value="AFP07425.1"/>
    <property type="molecule type" value="mRNA"/>
</dbReference>
<evidence type="ECO:0000259" key="12">
    <source>
        <dbReference type="Pfam" id="PF01299"/>
    </source>
</evidence>
<keyword evidence="6 8" id="KW-0472">Membrane</keyword>
<dbReference type="GO" id="GO:0005765">
    <property type="term" value="C:lysosomal membrane"/>
    <property type="evidence" value="ECO:0007669"/>
    <property type="project" value="UniProtKB-SubCell"/>
</dbReference>
<evidence type="ECO:0000259" key="13">
    <source>
        <dbReference type="Pfam" id="PF21222"/>
    </source>
</evidence>
<dbReference type="InterPro" id="IPR048524">
    <property type="entry name" value="Lamp2-like_TM"/>
</dbReference>
<evidence type="ECO:0000256" key="11">
    <source>
        <dbReference type="SAM" id="SignalP"/>
    </source>
</evidence>
<organism evidence="14">
    <name type="scientific">Callorhinchus milii</name>
    <name type="common">Ghost shark</name>
    <dbReference type="NCBI Taxonomy" id="7868"/>
    <lineage>
        <taxon>Eukaryota</taxon>
        <taxon>Metazoa</taxon>
        <taxon>Chordata</taxon>
        <taxon>Craniata</taxon>
        <taxon>Vertebrata</taxon>
        <taxon>Chondrichthyes</taxon>
        <taxon>Holocephali</taxon>
        <taxon>Chimaeriformes</taxon>
        <taxon>Callorhinchidae</taxon>
        <taxon>Callorhinchus</taxon>
    </lineage>
</organism>
<evidence type="ECO:0000256" key="8">
    <source>
        <dbReference type="PROSITE-ProRule" id="PRU00740"/>
    </source>
</evidence>
<keyword evidence="7" id="KW-0325">Glycoprotein</keyword>
<dbReference type="GO" id="GO:0005886">
    <property type="term" value="C:plasma membrane"/>
    <property type="evidence" value="ECO:0007669"/>
    <property type="project" value="TreeGrafter"/>
</dbReference>
<evidence type="ECO:0000256" key="6">
    <source>
        <dbReference type="ARBA" id="ARBA00023136"/>
    </source>
</evidence>
<dbReference type="AlphaFoldDB" id="V9L7T5"/>
<dbReference type="PANTHER" id="PTHR11506">
    <property type="entry name" value="LYSOSOME-ASSOCIATED MEMBRANE GLYCOPROTEIN"/>
    <property type="match status" value="1"/>
</dbReference>
<protein>
    <submittedName>
        <fullName evidence="14">Macrosialin-like protein</fullName>
    </submittedName>
</protein>
<proteinExistence type="evidence at transcript level"/>
<dbReference type="PROSITE" id="PS51407">
    <property type="entry name" value="LAMP_3"/>
    <property type="match status" value="1"/>
</dbReference>
<evidence type="ECO:0000256" key="10">
    <source>
        <dbReference type="SAM" id="Phobius"/>
    </source>
</evidence>
<feature type="domain" description="Lysosome-associated membrane glycoprotein 2-like luminal" evidence="12">
    <location>
        <begin position="104"/>
        <end position="248"/>
    </location>
</feature>
<keyword evidence="3 11" id="KW-0732">Signal</keyword>
<feature type="signal peptide" evidence="11">
    <location>
        <begin position="1"/>
        <end position="19"/>
    </location>
</feature>
<evidence type="ECO:0000256" key="4">
    <source>
        <dbReference type="ARBA" id="ARBA00022753"/>
    </source>
</evidence>
<comment type="caution">
    <text evidence="8">Lacks conserved residue(s) required for the propagation of feature annotation.</text>
</comment>
<evidence type="ECO:0000256" key="1">
    <source>
        <dbReference type="ARBA" id="ARBA00004530"/>
    </source>
</evidence>
<comment type="similarity">
    <text evidence="8">Belongs to the LAMP family.</text>
</comment>
<dbReference type="Pfam" id="PF21222">
    <property type="entry name" value="Lamp2_2nd"/>
    <property type="match status" value="1"/>
</dbReference>
<accession>V9L7T5</accession>
<dbReference type="InterPro" id="IPR002000">
    <property type="entry name" value="Lysosome-assoc_membr_glycop"/>
</dbReference>
<feature type="transmembrane region" description="Helical" evidence="10">
    <location>
        <begin position="267"/>
        <end position="289"/>
    </location>
</feature>
<reference evidence="14" key="1">
    <citation type="journal article" date="2014" name="Nature">
        <title>Elephant shark genome provides unique insights into gnathostome evolution.</title>
        <authorList>
            <consortium name="International Elephant Shark Genome Sequencing Consortium"/>
            <person name="Venkatesh B."/>
            <person name="Lee A.P."/>
            <person name="Ravi V."/>
            <person name="Maurya A.K."/>
            <person name="Lian M.M."/>
            <person name="Swann J.B."/>
            <person name="Ohta Y."/>
            <person name="Flajnik M.F."/>
            <person name="Sutoh Y."/>
            <person name="Kasahara M."/>
            <person name="Hoon S."/>
            <person name="Gangu V."/>
            <person name="Roy S.W."/>
            <person name="Irimia M."/>
            <person name="Korzh V."/>
            <person name="Kondrychyn I."/>
            <person name="Lim Z.W."/>
            <person name="Tay B.H."/>
            <person name="Tohari S."/>
            <person name="Kong K.W."/>
            <person name="Ho S."/>
            <person name="Lorente-Galdos B."/>
            <person name="Quilez J."/>
            <person name="Marques-Bonet T."/>
            <person name="Raney B.J."/>
            <person name="Ingham P.W."/>
            <person name="Tay A."/>
            <person name="Hillier L.W."/>
            <person name="Minx P."/>
            <person name="Boehm T."/>
            <person name="Wilson R.K."/>
            <person name="Brenner S."/>
            <person name="Warren W.C."/>
        </authorList>
    </citation>
    <scope>NUCLEOTIDE SEQUENCE</scope>
    <source>
        <tissue evidence="14">Testis</tissue>
    </source>
</reference>
<sequence>MNCALFLGAVLTAYGLATGVTQTPCSGLNCPWTTSRATLRPASTRPPITTTPKPTPTNHTTPKPTPTNHTTSKPTPTNHTTPTAHTTTTAHVTVIPSPTPHTDPEPGKYNVTQGNKICLKVFSSIQIRVRYNTTHKQEWGIFYIHPNKVKPSGTCGEVNATLNLKFPEGHLSFVFKRTPKSFLLVKINSSITYAFPGTKGQTVKATNDKMEELSTPLGKSYSCSNRSLEVSEFFWVDLMKDHIQAFNFSKSNDFGPVTSCPQDGNHVVAIVVGVVVAVLIIVVIIAYCVGRKRNNAGYQSI</sequence>
<dbReference type="GO" id="GO:0072594">
    <property type="term" value="P:establishment of protein localization to organelle"/>
    <property type="evidence" value="ECO:0007669"/>
    <property type="project" value="TreeGrafter"/>
</dbReference>
<keyword evidence="8" id="KW-0458">Lysosome</keyword>
<name>V9L7T5_CALMI</name>
<dbReference type="Pfam" id="PF01299">
    <property type="entry name" value="Lamp2-like_luminal"/>
    <property type="match status" value="1"/>
</dbReference>
<dbReference type="Gene3D" id="2.40.160.110">
    <property type="match status" value="1"/>
</dbReference>
<keyword evidence="2 8" id="KW-0812">Transmembrane</keyword>
<comment type="subcellular location">
    <subcellularLocation>
        <location evidence="1">Endosome membrane</location>
        <topology evidence="1">Single-pass type I membrane protein</topology>
    </subcellularLocation>
    <subcellularLocation>
        <location evidence="8">Lysosome membrane</location>
        <topology evidence="8">Single-pass type I membrane protein</topology>
    </subcellularLocation>
</comment>
<keyword evidence="8" id="KW-1015">Disulfide bond</keyword>
<dbReference type="GO" id="GO:0031902">
    <property type="term" value="C:late endosome membrane"/>
    <property type="evidence" value="ECO:0007669"/>
    <property type="project" value="TreeGrafter"/>
</dbReference>
<dbReference type="InterPro" id="IPR048528">
    <property type="entry name" value="Lamp2-like_luminal"/>
</dbReference>
<evidence type="ECO:0000256" key="7">
    <source>
        <dbReference type="ARBA" id="ARBA00023180"/>
    </source>
</evidence>
<evidence type="ECO:0000256" key="3">
    <source>
        <dbReference type="ARBA" id="ARBA00022729"/>
    </source>
</evidence>
<keyword evidence="5 10" id="KW-1133">Transmembrane helix</keyword>